<dbReference type="RefSeq" id="WP_132579260.1">
    <property type="nucleotide sequence ID" value="NZ_SMAJ01000001.1"/>
</dbReference>
<accession>A0A4V2UZC8</accession>
<sequence length="195" mass="22302">MDKMENHLRSFGMSGYLVTEELRALERQFSIELGHVPPTAVESPVDYYPQFEHEVRAEAAEMARHFEVFYCLERSIRGLITEILKDADGATWWDSGKVPANIVSSVKDRQQRELDSGMTRRSDAAIDYTTFGELSVIINANWALFTTVFNSQKAVEKVMNSLNMLRGPIAHCCPITEDEVLRLRLAVKDWFRLLS</sequence>
<evidence type="ECO:0000313" key="2">
    <source>
        <dbReference type="EMBL" id="TCT10818.1"/>
    </source>
</evidence>
<dbReference type="EMBL" id="SMAJ01000001">
    <property type="protein sequence ID" value="TCT10818.1"/>
    <property type="molecule type" value="Genomic_DNA"/>
</dbReference>
<keyword evidence="3" id="KW-1185">Reference proteome</keyword>
<comment type="caution">
    <text evidence="2">The sequence shown here is derived from an EMBL/GenBank/DDBJ whole genome shotgun (WGS) entry which is preliminary data.</text>
</comment>
<name>A0A4V2UZC8_9BURK</name>
<protein>
    <recommendedName>
        <fullName evidence="1">Swt1-like HEPN domain-containing protein</fullName>
    </recommendedName>
</protein>
<evidence type="ECO:0000313" key="3">
    <source>
        <dbReference type="Proteomes" id="UP000295525"/>
    </source>
</evidence>
<proteinExistence type="predicted"/>
<gene>
    <name evidence="2" type="ORF">EDC26_10137</name>
</gene>
<organism evidence="2 3">
    <name type="scientific">Paralcaligenes ureilyticus</name>
    <dbReference type="NCBI Taxonomy" id="627131"/>
    <lineage>
        <taxon>Bacteria</taxon>
        <taxon>Pseudomonadati</taxon>
        <taxon>Pseudomonadota</taxon>
        <taxon>Betaproteobacteria</taxon>
        <taxon>Burkholderiales</taxon>
        <taxon>Alcaligenaceae</taxon>
        <taxon>Paralcaligenes</taxon>
    </lineage>
</organism>
<evidence type="ECO:0000259" key="1">
    <source>
        <dbReference type="Pfam" id="PF18731"/>
    </source>
</evidence>
<reference evidence="2 3" key="1">
    <citation type="submission" date="2019-03" db="EMBL/GenBank/DDBJ databases">
        <title>Genomic Encyclopedia of Type Strains, Phase IV (KMG-IV): sequencing the most valuable type-strain genomes for metagenomic binning, comparative biology and taxonomic classification.</title>
        <authorList>
            <person name="Goeker M."/>
        </authorList>
    </citation>
    <scope>NUCLEOTIDE SEQUENCE [LARGE SCALE GENOMIC DNA]</scope>
    <source>
        <strain evidence="2 3">DSM 24591</strain>
    </source>
</reference>
<dbReference type="Pfam" id="PF18731">
    <property type="entry name" value="HEPN_Swt1"/>
    <property type="match status" value="1"/>
</dbReference>
<feature type="domain" description="Swt1-like HEPN" evidence="1">
    <location>
        <begin position="68"/>
        <end position="194"/>
    </location>
</feature>
<dbReference type="OrthoDB" id="4773522at2"/>
<dbReference type="Proteomes" id="UP000295525">
    <property type="component" value="Unassembled WGS sequence"/>
</dbReference>
<dbReference type="InterPro" id="IPR041650">
    <property type="entry name" value="HEPN_Swt1"/>
</dbReference>
<dbReference type="AlphaFoldDB" id="A0A4V2UZC8"/>